<dbReference type="AlphaFoldDB" id="A0AAU7CDB2"/>
<proteinExistence type="predicted"/>
<reference evidence="1" key="1">
    <citation type="submission" date="2024-05" db="EMBL/GenBank/DDBJ databases">
        <title>Planctomycetes of the genus Singulisphaera possess chitinolytic capabilities.</title>
        <authorList>
            <person name="Ivanova A."/>
        </authorList>
    </citation>
    <scope>NUCLEOTIDE SEQUENCE</scope>
    <source>
        <strain evidence="1">Ch08T</strain>
    </source>
</reference>
<protein>
    <submittedName>
        <fullName evidence="1">Uncharacterized protein</fullName>
    </submittedName>
</protein>
<gene>
    <name evidence="1" type="ORF">V5E97_34170</name>
</gene>
<dbReference type="EMBL" id="CP155447">
    <property type="protein sequence ID" value="XBH03319.1"/>
    <property type="molecule type" value="Genomic_DNA"/>
</dbReference>
<name>A0AAU7CDB2_9BACT</name>
<dbReference type="RefSeq" id="WP_406696053.1">
    <property type="nucleotide sequence ID" value="NZ_CP155447.1"/>
</dbReference>
<organism evidence="1">
    <name type="scientific">Singulisphaera sp. Ch08</name>
    <dbReference type="NCBI Taxonomy" id="3120278"/>
    <lineage>
        <taxon>Bacteria</taxon>
        <taxon>Pseudomonadati</taxon>
        <taxon>Planctomycetota</taxon>
        <taxon>Planctomycetia</taxon>
        <taxon>Isosphaerales</taxon>
        <taxon>Isosphaeraceae</taxon>
        <taxon>Singulisphaera</taxon>
    </lineage>
</organism>
<sequence>MSGIWGLIDCRPGVSPRFSSGVTLDLVLERLEAGETPKQLIAALNLTPAGLIAALGHAALGDDQAEGVGLVQSPPSRPWLEPALSDSAWQSLLPAVPRSARLALVAGLFQIHDFWEASHEAAQQADGLGERAVSAYWHGIAHRREPDSGNASYWFRRVGQHSIFEPLAESVRRLLATLPDRSLGDHLLNGNQWNPFGFISLCRDGKPTPALAPLARRLQRREMIALLEATAFAIGFG</sequence>
<accession>A0AAU7CDB2</accession>
<evidence type="ECO:0000313" key="1">
    <source>
        <dbReference type="EMBL" id="XBH03319.1"/>
    </source>
</evidence>